<dbReference type="EMBL" id="CP072648">
    <property type="protein sequence ID" value="QUW03953.1"/>
    <property type="molecule type" value="Genomic_DNA"/>
</dbReference>
<proteinExistence type="predicted"/>
<accession>A0ABX8BAI7</accession>
<dbReference type="InterPro" id="IPR000639">
    <property type="entry name" value="Epox_hydrolase-like"/>
</dbReference>
<organism evidence="3 4">
    <name type="scientific">Chloracidobacterium validum</name>
    <dbReference type="NCBI Taxonomy" id="2821543"/>
    <lineage>
        <taxon>Bacteria</taxon>
        <taxon>Pseudomonadati</taxon>
        <taxon>Acidobacteriota</taxon>
        <taxon>Terriglobia</taxon>
        <taxon>Terriglobales</taxon>
        <taxon>Acidobacteriaceae</taxon>
        <taxon>Chloracidobacterium</taxon>
    </lineage>
</organism>
<dbReference type="NCBIfam" id="NF002043">
    <property type="entry name" value="PRK00870.1"/>
    <property type="match status" value="1"/>
</dbReference>
<evidence type="ECO:0000256" key="1">
    <source>
        <dbReference type="ARBA" id="ARBA00022801"/>
    </source>
</evidence>
<name>A0ABX8BAI7_9BACT</name>
<evidence type="ECO:0000259" key="2">
    <source>
        <dbReference type="Pfam" id="PF00561"/>
    </source>
</evidence>
<protein>
    <submittedName>
        <fullName evidence="3">Haloalkane dehalogenase</fullName>
    </submittedName>
</protein>
<dbReference type="PRINTS" id="PR00111">
    <property type="entry name" value="ABHYDROLASE"/>
</dbReference>
<dbReference type="Gene3D" id="3.40.50.1820">
    <property type="entry name" value="alpha/beta hydrolase"/>
    <property type="match status" value="1"/>
</dbReference>
<evidence type="ECO:0000313" key="3">
    <source>
        <dbReference type="EMBL" id="QUW03953.1"/>
    </source>
</evidence>
<reference evidence="3 4" key="1">
    <citation type="submission" date="2021-03" db="EMBL/GenBank/DDBJ databases">
        <title>Genomic and phenotypic characterization of Chloracidobacterium isolates provides evidence for multiple species.</title>
        <authorList>
            <person name="Saini M.K."/>
            <person name="Costas A.M.G."/>
            <person name="Tank M."/>
            <person name="Bryant D.A."/>
        </authorList>
    </citation>
    <scope>NUCLEOTIDE SEQUENCE [LARGE SCALE GENOMIC DNA]</scope>
    <source>
        <strain evidence="3 4">BV2-C</strain>
    </source>
</reference>
<keyword evidence="4" id="KW-1185">Reference proteome</keyword>
<dbReference type="InterPro" id="IPR051340">
    <property type="entry name" value="Haloalkane_dehalogenase"/>
</dbReference>
<dbReference type="Pfam" id="PF00561">
    <property type="entry name" value="Abhydrolase_1"/>
    <property type="match status" value="1"/>
</dbReference>
<sequence>MAALRAPDECFANLPDFPFAPHYIEVNGLRMHYVDEGPRDAAETVLLLHGEPSWCFLYRKMIPILVAAGHRVIAPDLIGFGRSDKLPRREDYSYRFHVTQMTRLVEQLGLQRITLFGQDWGGLIGLRVAVALEPRFARIVVGNTGLPTGDHPLPEAFFRWRAYSQTTPVFHAGGIVKGACATDLSPEVIAAYDAPFPDERYLAGARAFPMLVPTTPDDPEAPANRQAWQALQQWKKPFLTAFSDSDPVTKGGEQVFQKLIPGAHGQPHVTILGAGHFLQEDKGEELAHVIAAWIAQTPHP</sequence>
<dbReference type="InterPro" id="IPR000073">
    <property type="entry name" value="AB_hydrolase_1"/>
</dbReference>
<dbReference type="PANTHER" id="PTHR42977:SF3">
    <property type="entry name" value="AB HYDROLASE-1 DOMAIN-CONTAINING PROTEIN"/>
    <property type="match status" value="1"/>
</dbReference>
<dbReference type="PANTHER" id="PTHR42977">
    <property type="entry name" value="HYDROLASE-RELATED"/>
    <property type="match status" value="1"/>
</dbReference>
<dbReference type="PRINTS" id="PR00412">
    <property type="entry name" value="EPOXHYDRLASE"/>
</dbReference>
<feature type="domain" description="AB hydrolase-1" evidence="2">
    <location>
        <begin position="44"/>
        <end position="282"/>
    </location>
</feature>
<keyword evidence="1" id="KW-0378">Hydrolase</keyword>
<dbReference type="Proteomes" id="UP000676506">
    <property type="component" value="Chromosome 1"/>
</dbReference>
<gene>
    <name evidence="3" type="ORF">J8C06_05760</name>
</gene>
<dbReference type="InterPro" id="IPR029058">
    <property type="entry name" value="AB_hydrolase_fold"/>
</dbReference>
<dbReference type="SUPFAM" id="SSF53474">
    <property type="entry name" value="alpha/beta-Hydrolases"/>
    <property type="match status" value="1"/>
</dbReference>
<evidence type="ECO:0000313" key="4">
    <source>
        <dbReference type="Proteomes" id="UP000676506"/>
    </source>
</evidence>